<dbReference type="GO" id="GO:0016740">
    <property type="term" value="F:transferase activity"/>
    <property type="evidence" value="ECO:0007669"/>
    <property type="project" value="UniProtKB-KW"/>
</dbReference>
<protein>
    <submittedName>
        <fullName evidence="2">Glycosyltransferase</fullName>
    </submittedName>
</protein>
<dbReference type="PANTHER" id="PTHR46656">
    <property type="entry name" value="PUTATIVE-RELATED"/>
    <property type="match status" value="1"/>
</dbReference>
<dbReference type="AlphaFoldDB" id="A0A060DJZ9"/>
<accession>A0A060DJZ9</accession>
<name>A0A060DJZ9_9PROT</name>
<keyword evidence="2" id="KW-0614">Plasmid</keyword>
<reference evidence="2 3" key="1">
    <citation type="journal article" date="2014" name="Genome Announc.">
        <title>Complete Genome Sequence of the Model Rhizosphere Strain Azospirillum brasilense Az39, Successfully Applied in Agriculture.</title>
        <authorList>
            <person name="Rivera D."/>
            <person name="Revale S."/>
            <person name="Molina R."/>
            <person name="Gualpa J."/>
            <person name="Puente M."/>
            <person name="Maroniche G."/>
            <person name="Paris G."/>
            <person name="Baker D."/>
            <person name="Clavijo B."/>
            <person name="McLay K."/>
            <person name="Spaepen S."/>
            <person name="Perticari A."/>
            <person name="Vazquez M."/>
            <person name="Wisniewski-Dye F."/>
            <person name="Watkins C."/>
            <person name="Martinez-Abarca F."/>
            <person name="Vanderleyden J."/>
            <person name="Cassan F."/>
        </authorList>
    </citation>
    <scope>NUCLEOTIDE SEQUENCE [LARGE SCALE GENOMIC DNA]</scope>
    <source>
        <strain evidence="2 3">Az39</strain>
        <plasmid evidence="2">AbAZ39_p1</plasmid>
    </source>
</reference>
<keyword evidence="2" id="KW-0808">Transferase</keyword>
<dbReference type="Proteomes" id="UP000027186">
    <property type="component" value="Plasmid AbAZ39_p1"/>
</dbReference>
<dbReference type="KEGG" id="abq:ABAZ39_20890"/>
<sequence length="417" mass="45293">MGKKDVRRVTESAAVDGGTPRVEQNPAQNLALTWQLSEIHGWGLVGVHTALHLIDRGRPPLLLEKPLLSTLRPENREKLESLMDGHRQITAIADRSGDRMLGLNDCTVLHALGNGFVAGPFSARFRGSRNVGVIAFEDTRFDEDTLRRARSYDKLVVHSEYNRALLAEQGITDVGCAFQGVDPDELAPVPPAGRFGDRFVVFSGGKVEFRKGQDIVLAAFRRFHERHPDALLVTAWHNPWPHTSADIAESPLVPSAPAVGDNGKLRIVEWAMDCGVPPEGFVDMGFLGRGQIAAILADCHAALFPNRCEGATNLVAMEAMACGVPVILSANTGHLDLIRDGNCLPLSRQDLVPDPASGQGGRRRGWGESSVEEAVAHLETLYTDRAAARARADTARAFLRGERTWRAFAEAFVAAVA</sequence>
<geneLocation type="plasmid" evidence="2 3">
    <name>AbAZ39_p1</name>
</geneLocation>
<proteinExistence type="predicted"/>
<dbReference type="Pfam" id="PF20706">
    <property type="entry name" value="GT4-conflict"/>
    <property type="match status" value="1"/>
</dbReference>
<dbReference type="PANTHER" id="PTHR46656:SF3">
    <property type="entry name" value="PUTATIVE-RELATED"/>
    <property type="match status" value="1"/>
</dbReference>
<evidence type="ECO:0000313" key="3">
    <source>
        <dbReference type="Proteomes" id="UP000027186"/>
    </source>
</evidence>
<organism evidence="2 3">
    <name type="scientific">Azospirillum argentinense</name>
    <dbReference type="NCBI Taxonomy" id="2970906"/>
    <lineage>
        <taxon>Bacteria</taxon>
        <taxon>Pseudomonadati</taxon>
        <taxon>Pseudomonadota</taxon>
        <taxon>Alphaproteobacteria</taxon>
        <taxon>Rhodospirillales</taxon>
        <taxon>Azospirillaceae</taxon>
        <taxon>Azospirillum</taxon>
    </lineage>
</organism>
<dbReference type="SUPFAM" id="SSF53756">
    <property type="entry name" value="UDP-Glycosyltransferase/glycogen phosphorylase"/>
    <property type="match status" value="1"/>
</dbReference>
<gene>
    <name evidence="2" type="ORF">ABAZ39_20890</name>
</gene>
<dbReference type="CDD" id="cd03801">
    <property type="entry name" value="GT4_PimA-like"/>
    <property type="match status" value="1"/>
</dbReference>
<evidence type="ECO:0000313" key="2">
    <source>
        <dbReference type="EMBL" id="AIB14376.1"/>
    </source>
</evidence>
<feature type="region of interest" description="Disordered" evidence="1">
    <location>
        <begin position="1"/>
        <end position="23"/>
    </location>
</feature>
<dbReference type="EMBL" id="CP007794">
    <property type="protein sequence ID" value="AIB14376.1"/>
    <property type="molecule type" value="Genomic_DNA"/>
</dbReference>
<dbReference type="Gene3D" id="3.40.50.2000">
    <property type="entry name" value="Glycogen Phosphorylase B"/>
    <property type="match status" value="1"/>
</dbReference>
<evidence type="ECO:0000256" key="1">
    <source>
        <dbReference type="SAM" id="MobiDB-lite"/>
    </source>
</evidence>